<sequence length="321" mass="34384">MARAARGASAGDTAAGSLRAGRETFRYDGLRDEVRVLDGGAPARGTRPRGAAPASGGAGRSAAPSLIAGGRRQRGASAGARSTRHDAGEAAAEDYLERTRARRGARDEGVEDEPPAKRGLAGRLSKARRNASKAKADREFTRRYGDDKPSAAEAGPRAAVYETQMGRQHKRAARMQGDGPSRSSASGPRPSDKREGASSRSRWATLGAVAACLVLTCVFLYPPAQQYYQELRERDRLQAEYAAIQQRNDAIQREVDYLSGDAGVEDKARSEFGWVKAGERSVSVSGIDVQKESNFTANIVPGEVPAPDTWYSFLDPLFGVE</sequence>
<evidence type="ECO:0000313" key="2">
    <source>
        <dbReference type="EMBL" id="MCI2242782.1"/>
    </source>
</evidence>
<proteinExistence type="predicted"/>
<evidence type="ECO:0000313" key="3">
    <source>
        <dbReference type="Proteomes" id="UP001430755"/>
    </source>
</evidence>
<feature type="compositionally biased region" description="Low complexity" evidence="1">
    <location>
        <begin position="177"/>
        <end position="189"/>
    </location>
</feature>
<gene>
    <name evidence="2" type="ORF">LPT13_10535</name>
</gene>
<dbReference type="Proteomes" id="UP001430755">
    <property type="component" value="Unassembled WGS sequence"/>
</dbReference>
<evidence type="ECO:0000256" key="1">
    <source>
        <dbReference type="SAM" id="MobiDB-lite"/>
    </source>
</evidence>
<feature type="compositionally biased region" description="Low complexity" evidence="1">
    <location>
        <begin position="1"/>
        <end position="17"/>
    </location>
</feature>
<dbReference type="InterPro" id="IPR007060">
    <property type="entry name" value="FtsL/DivIC"/>
</dbReference>
<feature type="compositionally biased region" description="Basic and acidic residues" evidence="1">
    <location>
        <begin position="95"/>
        <end position="108"/>
    </location>
</feature>
<organism evidence="2 3">
    <name type="scientific">Adlercreutzia faecimuris</name>
    <dbReference type="NCBI Taxonomy" id="2897341"/>
    <lineage>
        <taxon>Bacteria</taxon>
        <taxon>Bacillati</taxon>
        <taxon>Actinomycetota</taxon>
        <taxon>Coriobacteriia</taxon>
        <taxon>Eggerthellales</taxon>
        <taxon>Eggerthellaceae</taxon>
        <taxon>Adlercreutzia</taxon>
    </lineage>
</organism>
<feature type="compositionally biased region" description="Basic and acidic residues" evidence="1">
    <location>
        <begin position="20"/>
        <end position="36"/>
    </location>
</feature>
<feature type="compositionally biased region" description="Low complexity" evidence="1">
    <location>
        <begin position="39"/>
        <end position="81"/>
    </location>
</feature>
<feature type="compositionally biased region" description="Basic and acidic residues" evidence="1">
    <location>
        <begin position="134"/>
        <end position="150"/>
    </location>
</feature>
<name>A0ABS9WK59_9ACTN</name>
<dbReference type="RefSeq" id="WP_242166312.1">
    <property type="nucleotide sequence ID" value="NZ_JAJMLW010000004.1"/>
</dbReference>
<comment type="caution">
    <text evidence="2">The sequence shown here is derived from an EMBL/GenBank/DDBJ whole genome shotgun (WGS) entry which is preliminary data.</text>
</comment>
<protein>
    <submittedName>
        <fullName evidence="2">Septum formation initiator family protein</fullName>
    </submittedName>
</protein>
<keyword evidence="3" id="KW-1185">Reference proteome</keyword>
<dbReference type="Pfam" id="PF04977">
    <property type="entry name" value="DivIC"/>
    <property type="match status" value="1"/>
</dbReference>
<feature type="region of interest" description="Disordered" evidence="1">
    <location>
        <begin position="1"/>
        <end position="199"/>
    </location>
</feature>
<dbReference type="EMBL" id="JAJMLW010000004">
    <property type="protein sequence ID" value="MCI2242782.1"/>
    <property type="molecule type" value="Genomic_DNA"/>
</dbReference>
<reference evidence="2" key="1">
    <citation type="submission" date="2021-11" db="EMBL/GenBank/DDBJ databases">
        <title>A Novel Adlercreutzia Species, isolated from a Allomyrina dichotoma larva feces.</title>
        <authorList>
            <person name="Suh M.K."/>
        </authorList>
    </citation>
    <scope>NUCLEOTIDE SEQUENCE</scope>
    <source>
        <strain evidence="2">JBNU-10</strain>
    </source>
</reference>
<accession>A0ABS9WK59</accession>